<reference evidence="2 3" key="1">
    <citation type="submission" date="2014-04" db="EMBL/GenBank/DDBJ databases">
        <authorList>
            <consortium name="DOE Joint Genome Institute"/>
            <person name="Kuo A."/>
            <person name="Kohler A."/>
            <person name="Jargeat P."/>
            <person name="Nagy L.G."/>
            <person name="Floudas D."/>
            <person name="Copeland A."/>
            <person name="Barry K.W."/>
            <person name="Cichocki N."/>
            <person name="Veneault-Fourrey C."/>
            <person name="LaButti K."/>
            <person name="Lindquist E.A."/>
            <person name="Lipzen A."/>
            <person name="Lundell T."/>
            <person name="Morin E."/>
            <person name="Murat C."/>
            <person name="Sun H."/>
            <person name="Tunlid A."/>
            <person name="Henrissat B."/>
            <person name="Grigoriev I.V."/>
            <person name="Hibbett D.S."/>
            <person name="Martin F."/>
            <person name="Nordberg H.P."/>
            <person name="Cantor M.N."/>
            <person name="Hua S.X."/>
        </authorList>
    </citation>
    <scope>NUCLEOTIDE SEQUENCE [LARGE SCALE GENOMIC DNA]</scope>
    <source>
        <strain evidence="2 3">Ve08.2h10</strain>
    </source>
</reference>
<keyword evidence="3" id="KW-1185">Reference proteome</keyword>
<gene>
    <name evidence="2" type="ORF">PAXRUDRAFT_137111</name>
</gene>
<name>A0A0D0EB22_9AGAM</name>
<feature type="non-terminal residue" evidence="2">
    <location>
        <position position="1"/>
    </location>
</feature>
<feature type="compositionally biased region" description="Polar residues" evidence="1">
    <location>
        <begin position="68"/>
        <end position="77"/>
    </location>
</feature>
<proteinExistence type="predicted"/>
<dbReference type="AlphaFoldDB" id="A0A0D0EB22"/>
<evidence type="ECO:0000256" key="1">
    <source>
        <dbReference type="SAM" id="MobiDB-lite"/>
    </source>
</evidence>
<feature type="region of interest" description="Disordered" evidence="1">
    <location>
        <begin position="28"/>
        <end position="77"/>
    </location>
</feature>
<organism evidence="2 3">
    <name type="scientific">Paxillus rubicundulus Ve08.2h10</name>
    <dbReference type="NCBI Taxonomy" id="930991"/>
    <lineage>
        <taxon>Eukaryota</taxon>
        <taxon>Fungi</taxon>
        <taxon>Dikarya</taxon>
        <taxon>Basidiomycota</taxon>
        <taxon>Agaricomycotina</taxon>
        <taxon>Agaricomycetes</taxon>
        <taxon>Agaricomycetidae</taxon>
        <taxon>Boletales</taxon>
        <taxon>Paxilineae</taxon>
        <taxon>Paxillaceae</taxon>
        <taxon>Paxillus</taxon>
    </lineage>
</organism>
<protein>
    <submittedName>
        <fullName evidence="2">Uncharacterized protein</fullName>
    </submittedName>
</protein>
<accession>A0A0D0EB22</accession>
<dbReference type="Proteomes" id="UP000054538">
    <property type="component" value="Unassembled WGS sequence"/>
</dbReference>
<feature type="compositionally biased region" description="Basic and acidic residues" evidence="1">
    <location>
        <begin position="41"/>
        <end position="52"/>
    </location>
</feature>
<evidence type="ECO:0000313" key="2">
    <source>
        <dbReference type="EMBL" id="KIK97055.1"/>
    </source>
</evidence>
<reference evidence="3" key="2">
    <citation type="submission" date="2015-01" db="EMBL/GenBank/DDBJ databases">
        <title>Evolutionary Origins and Diversification of the Mycorrhizal Mutualists.</title>
        <authorList>
            <consortium name="DOE Joint Genome Institute"/>
            <consortium name="Mycorrhizal Genomics Consortium"/>
            <person name="Kohler A."/>
            <person name="Kuo A."/>
            <person name="Nagy L.G."/>
            <person name="Floudas D."/>
            <person name="Copeland A."/>
            <person name="Barry K.W."/>
            <person name="Cichocki N."/>
            <person name="Veneault-Fourrey C."/>
            <person name="LaButti K."/>
            <person name="Lindquist E.A."/>
            <person name="Lipzen A."/>
            <person name="Lundell T."/>
            <person name="Morin E."/>
            <person name="Murat C."/>
            <person name="Riley R."/>
            <person name="Ohm R."/>
            <person name="Sun H."/>
            <person name="Tunlid A."/>
            <person name="Henrissat B."/>
            <person name="Grigoriev I.V."/>
            <person name="Hibbett D.S."/>
            <person name="Martin F."/>
        </authorList>
    </citation>
    <scope>NUCLEOTIDE SEQUENCE [LARGE SCALE GENOMIC DNA]</scope>
    <source>
        <strain evidence="3">Ve08.2h10</strain>
    </source>
</reference>
<sequence length="77" mass="8351">TCQTANHKAADTSDPNAMCTRMMKPVCTLYRPPNRSNAVKGKQEKGQRDERVSGSTAPSSDDKCHTQLDPTTTSLPS</sequence>
<dbReference type="EMBL" id="KN824955">
    <property type="protein sequence ID" value="KIK97055.1"/>
    <property type="molecule type" value="Genomic_DNA"/>
</dbReference>
<evidence type="ECO:0000313" key="3">
    <source>
        <dbReference type="Proteomes" id="UP000054538"/>
    </source>
</evidence>
<dbReference type="InParanoid" id="A0A0D0EB22"/>
<dbReference type="HOGENOM" id="CLU_2644736_0_0_1"/>